<comment type="caution">
    <text evidence="2">The sequence shown here is derived from an EMBL/GenBank/DDBJ whole genome shotgun (WGS) entry which is preliminary data.</text>
</comment>
<accession>A0A1G2MTK6</accession>
<keyword evidence="1" id="KW-1133">Transmembrane helix</keyword>
<dbReference type="AlphaFoldDB" id="A0A1G2MTK6"/>
<protein>
    <submittedName>
        <fullName evidence="2">Uncharacterized protein</fullName>
    </submittedName>
</protein>
<proteinExistence type="predicted"/>
<sequence>MTYTKQRGFVKTIILILIALIALSYFGIDLEQATKGPLFVKNVSFTWHVIEKVWTDYIWHPLSSFLPKTSTGGQ</sequence>
<reference evidence="2 3" key="1">
    <citation type="journal article" date="2016" name="Nat. Commun.">
        <title>Thousands of microbial genomes shed light on interconnected biogeochemical processes in an aquifer system.</title>
        <authorList>
            <person name="Anantharaman K."/>
            <person name="Brown C.T."/>
            <person name="Hug L.A."/>
            <person name="Sharon I."/>
            <person name="Castelle C.J."/>
            <person name="Probst A.J."/>
            <person name="Thomas B.C."/>
            <person name="Singh A."/>
            <person name="Wilkins M.J."/>
            <person name="Karaoz U."/>
            <person name="Brodie E.L."/>
            <person name="Williams K.H."/>
            <person name="Hubbard S.S."/>
            <person name="Banfield J.F."/>
        </authorList>
    </citation>
    <scope>NUCLEOTIDE SEQUENCE [LARGE SCALE GENOMIC DNA]</scope>
</reference>
<dbReference type="EMBL" id="MHRQ01000022">
    <property type="protein sequence ID" value="OHA26331.1"/>
    <property type="molecule type" value="Genomic_DNA"/>
</dbReference>
<gene>
    <name evidence="2" type="ORF">A3C06_04805</name>
</gene>
<dbReference type="STRING" id="1802312.A3C06_04805"/>
<name>A0A1G2MTK6_9BACT</name>
<keyword evidence="1" id="KW-0812">Transmembrane</keyword>
<keyword evidence="1" id="KW-0472">Membrane</keyword>
<evidence type="ECO:0000313" key="3">
    <source>
        <dbReference type="Proteomes" id="UP000177565"/>
    </source>
</evidence>
<evidence type="ECO:0000313" key="2">
    <source>
        <dbReference type="EMBL" id="OHA26331.1"/>
    </source>
</evidence>
<organism evidence="2 3">
    <name type="scientific">Candidatus Taylorbacteria bacterium RIFCSPHIGHO2_02_FULL_46_13</name>
    <dbReference type="NCBI Taxonomy" id="1802312"/>
    <lineage>
        <taxon>Bacteria</taxon>
        <taxon>Candidatus Tayloriibacteriota</taxon>
    </lineage>
</organism>
<evidence type="ECO:0000256" key="1">
    <source>
        <dbReference type="SAM" id="Phobius"/>
    </source>
</evidence>
<feature type="transmembrane region" description="Helical" evidence="1">
    <location>
        <begin position="12"/>
        <end position="28"/>
    </location>
</feature>
<dbReference type="Proteomes" id="UP000177565">
    <property type="component" value="Unassembled WGS sequence"/>
</dbReference>